<feature type="compositionally biased region" description="Pro residues" evidence="1">
    <location>
        <begin position="354"/>
        <end position="376"/>
    </location>
</feature>
<accession>A0A1I4XG41</accession>
<keyword evidence="5" id="KW-1185">Reference proteome</keyword>
<feature type="compositionally biased region" description="Low complexity" evidence="1">
    <location>
        <begin position="377"/>
        <end position="388"/>
    </location>
</feature>
<reference evidence="2 5" key="2">
    <citation type="submission" date="2018-10" db="EMBL/GenBank/DDBJ databases">
        <title>Sequencing the genomes of 1000 actinobacteria strains.</title>
        <authorList>
            <person name="Klenk H.-P."/>
        </authorList>
    </citation>
    <scope>NUCLEOTIDE SEQUENCE [LARGE SCALE GENOMIC DNA]</scope>
    <source>
        <strain evidence="2 5">DSM 45119</strain>
    </source>
</reference>
<evidence type="ECO:0000313" key="3">
    <source>
        <dbReference type="EMBL" id="SFN24878.1"/>
    </source>
</evidence>
<evidence type="ECO:0000313" key="2">
    <source>
        <dbReference type="EMBL" id="RKT84498.1"/>
    </source>
</evidence>
<name>A0A1I4XG41_9PSEU</name>
<dbReference type="Proteomes" id="UP000270697">
    <property type="component" value="Unassembled WGS sequence"/>
</dbReference>
<feature type="compositionally biased region" description="Polar residues" evidence="1">
    <location>
        <begin position="265"/>
        <end position="274"/>
    </location>
</feature>
<evidence type="ECO:0000256" key="1">
    <source>
        <dbReference type="SAM" id="MobiDB-lite"/>
    </source>
</evidence>
<dbReference type="EMBL" id="FOUP01000003">
    <property type="protein sequence ID" value="SFN24878.1"/>
    <property type="molecule type" value="Genomic_DNA"/>
</dbReference>
<dbReference type="EMBL" id="RBXX01000002">
    <property type="protein sequence ID" value="RKT84498.1"/>
    <property type="molecule type" value="Genomic_DNA"/>
</dbReference>
<dbReference type="InterPro" id="IPR036689">
    <property type="entry name" value="ESAT-6-like_sf"/>
</dbReference>
<evidence type="ECO:0000313" key="5">
    <source>
        <dbReference type="Proteomes" id="UP000270697"/>
    </source>
</evidence>
<dbReference type="SUPFAM" id="SSF140453">
    <property type="entry name" value="EsxAB dimer-like"/>
    <property type="match status" value="1"/>
</dbReference>
<evidence type="ECO:0000313" key="4">
    <source>
        <dbReference type="Proteomes" id="UP000199398"/>
    </source>
</evidence>
<gene>
    <name evidence="2" type="ORF">ATL45_2814</name>
    <name evidence="3" type="ORF">SAMN05421805_103430</name>
</gene>
<evidence type="ECO:0008006" key="6">
    <source>
        <dbReference type="Google" id="ProtNLM"/>
    </source>
</evidence>
<dbReference type="AlphaFoldDB" id="A0A1I4XG41"/>
<sequence>MTNPLVAEREDSTKSFSGVPILESIDETKKAIESGDWASGVMGAVGTGLDALSMALDPFGSILAAGVGWLMEHVGPLSDALDALTGDADQIKAHSETWKNVAAELGEINTEMASLVSSDTANWVGAAGDAYRKQSEDTGKLIEAAQKAAEGASEGVGTAGEVVAAVRTLVRDIIADLVGSLISWALQVLATLGLAMAWVVPQVVAAVAKTVAKIADVTTKLVKAMKSLGKLMKKLGDGFGDAKKALDKIKKNKGGSGNKPDSPAPTRSTGNGDTPRSGPGGDVPRSGPASTRSMGNEDAPRSGPGGDTPRSGAPQGAWGQGPPRPQGAWGQGPPRPQGGNRPAQTNAANANPPANNPPANNPPANNPPANNPPANNPPANNGAQNNPPANQPPPWRPPTLVTPRPPGREGRIPNHVHNHSARGEYHQYGPVETVSGGHVRQNDIVTPNPDPNRFGNGVSNSNYTGNNIENLQNPKIDFGQHGQMDKTQSDNSGLFPPGMNDRQTAQVANTAWNNGGTRYGSYPPGPTGSFYNDVRINGGPYDGRTITIEGNYRTNQQGLKVPTNYYATGMN</sequence>
<proteinExistence type="predicted"/>
<dbReference type="Proteomes" id="UP000199398">
    <property type="component" value="Unassembled WGS sequence"/>
</dbReference>
<organism evidence="3 4">
    <name type="scientific">Saccharopolyspora antimicrobica</name>
    <dbReference type="NCBI Taxonomy" id="455193"/>
    <lineage>
        <taxon>Bacteria</taxon>
        <taxon>Bacillati</taxon>
        <taxon>Actinomycetota</taxon>
        <taxon>Actinomycetes</taxon>
        <taxon>Pseudonocardiales</taxon>
        <taxon>Pseudonocardiaceae</taxon>
        <taxon>Saccharopolyspora</taxon>
    </lineage>
</organism>
<protein>
    <recommendedName>
        <fullName evidence="6">WXG100 family type VII secretion target</fullName>
    </recommendedName>
</protein>
<dbReference type="RefSeq" id="WP_177241946.1">
    <property type="nucleotide sequence ID" value="NZ_FOUP01000003.1"/>
</dbReference>
<feature type="compositionally biased region" description="Low complexity" evidence="1">
    <location>
        <begin position="312"/>
        <end position="353"/>
    </location>
</feature>
<reference evidence="3 4" key="1">
    <citation type="submission" date="2016-10" db="EMBL/GenBank/DDBJ databases">
        <authorList>
            <person name="de Groot N.N."/>
        </authorList>
    </citation>
    <scope>NUCLEOTIDE SEQUENCE [LARGE SCALE GENOMIC DNA]</scope>
    <source>
        <strain evidence="3 4">CPCC 201259</strain>
    </source>
</reference>
<feature type="region of interest" description="Disordered" evidence="1">
    <location>
        <begin position="249"/>
        <end position="416"/>
    </location>
</feature>
<dbReference type="STRING" id="455193.SAMN05421805_103430"/>